<evidence type="ECO:0000313" key="4">
    <source>
        <dbReference type="Proteomes" id="UP000249204"/>
    </source>
</evidence>
<feature type="transmembrane region" description="Helical" evidence="1">
    <location>
        <begin position="21"/>
        <end position="41"/>
    </location>
</feature>
<dbReference type="PANTHER" id="PTHR34512">
    <property type="entry name" value="CELL SURFACE PROTEIN"/>
    <property type="match status" value="1"/>
</dbReference>
<protein>
    <recommendedName>
        <fullName evidence="2">Pyrrolo-quinoline quinone repeat domain-containing protein</fullName>
    </recommendedName>
</protein>
<sequence>MEITSNGGWMDVKKVPDRRTWFYICTALTGIAAVLFGGAMLTGTRTTFNGQAQDVIPQTLEVNARTQVSSTALTTSPLSHSPTPDSIEPIAIKGMTEPNINVPYKKGEKVSLRDGLPLFSGPKDHGIAADQMKITYRTSPKEKYTLAAVQGEWIKIKTKEQDSYWLPGWYVLKQSRSMAEISPRTFAVRAGSKLYLTPDSTVTWPSNQTKLNQALIVAEWKDWYGVSIAPRIWHSEETDYHHVLLWIRKTDITDQTSVTDGWFTREQPLSLPFLQLLADTKLSEITTSKQAVKWLGEPDWKEHSRNMKDTGYTMQIGQTWRYERQDAHLLLTFNPKGKLIEIRWNKPANQGNDEPYYRGYGRFDVFSYIHEIAGSVLPQTLPWKPEWVNQGDLNYTFLQAGTEDVLLMKGDDGGFSGMHFEDSYYALDRHTGKLLWRVHSGLGPAQALINTKRDAVTLFTSYDFERKQYRDRVRHINLKDGKIRWEYKPEEQKNRSDSTHLNEAANEASIVKGIKAAQDVVIVDRSAAEGSTNGWIHVLNSSNGKPLWSKKLTTGYRLLNRSADEPYVLYWDKDQFTAADPKTGRIVWQIEAVQSSELSHIENNSYFDGIDRYDPFGSVSLERWMPLDHQWVLIDLTSGKKLSQFPAREGQELEVLNDGMVLIRENNKGDQYGDYEDFTTSLFDPETGEIRWTLDVKLQRGLVEGNQLYTIMNGHPAAVDYRTGETRWSARETIGSSKYTTNQGSYLMIGDRLLLPLNDDLLVMDKRDGTLLGRVHDVVMGTPEHRDREAKNGMINQIGDEVYVGSANGRFRVFPAGGFDGEISP</sequence>
<dbReference type="InterPro" id="IPR015943">
    <property type="entry name" value="WD40/YVTN_repeat-like_dom_sf"/>
</dbReference>
<feature type="domain" description="Pyrrolo-quinoline quinone repeat" evidence="2">
    <location>
        <begin position="633"/>
        <end position="811"/>
    </location>
</feature>
<accession>A0A2W6NMG3</accession>
<dbReference type="AlphaFoldDB" id="A0A2W6NMG3"/>
<evidence type="ECO:0000259" key="2">
    <source>
        <dbReference type="Pfam" id="PF13360"/>
    </source>
</evidence>
<keyword evidence="1" id="KW-0472">Membrane</keyword>
<dbReference type="InterPro" id="IPR011047">
    <property type="entry name" value="Quinoprotein_ADH-like_sf"/>
</dbReference>
<comment type="caution">
    <text evidence="3">The sequence shown here is derived from an EMBL/GenBank/DDBJ whole genome shotgun (WGS) entry which is preliminary data.</text>
</comment>
<evidence type="ECO:0000313" key="3">
    <source>
        <dbReference type="EMBL" id="PZT57029.1"/>
    </source>
</evidence>
<evidence type="ECO:0000256" key="1">
    <source>
        <dbReference type="SAM" id="Phobius"/>
    </source>
</evidence>
<keyword evidence="1" id="KW-0812">Transmembrane</keyword>
<dbReference type="InterPro" id="IPR002372">
    <property type="entry name" value="PQQ_rpt_dom"/>
</dbReference>
<dbReference type="Gene3D" id="2.40.128.630">
    <property type="match status" value="1"/>
</dbReference>
<dbReference type="EMBL" id="QKWW01000013">
    <property type="protein sequence ID" value="PZT57029.1"/>
    <property type="molecule type" value="Genomic_DNA"/>
</dbReference>
<dbReference type="Proteomes" id="UP000249204">
    <property type="component" value="Unassembled WGS sequence"/>
</dbReference>
<gene>
    <name evidence="3" type="ORF">DN757_04045</name>
</gene>
<dbReference type="Gene3D" id="2.130.10.10">
    <property type="entry name" value="YVTN repeat-like/Quinoprotein amine dehydrogenase"/>
    <property type="match status" value="1"/>
</dbReference>
<dbReference type="PANTHER" id="PTHR34512:SF30">
    <property type="entry name" value="OUTER MEMBRANE PROTEIN ASSEMBLY FACTOR BAMB"/>
    <property type="match status" value="1"/>
</dbReference>
<dbReference type="SUPFAM" id="SSF50998">
    <property type="entry name" value="Quinoprotein alcohol dehydrogenase-like"/>
    <property type="match status" value="1"/>
</dbReference>
<reference evidence="3 4" key="1">
    <citation type="submission" date="2018-06" db="EMBL/GenBank/DDBJ databases">
        <title>Isolation of heavy metals resistant Paenibacillus silvae NC2 from Gold-Copper mine in ZiJin, China.</title>
        <authorList>
            <person name="Xu J."/>
            <person name="Mazhar H.S."/>
            <person name="Rensing C."/>
        </authorList>
    </citation>
    <scope>NUCLEOTIDE SEQUENCE [LARGE SCALE GENOMIC DNA]</scope>
    <source>
        <strain evidence="3 4">NC2</strain>
    </source>
</reference>
<dbReference type="Pfam" id="PF13360">
    <property type="entry name" value="PQQ_2"/>
    <property type="match status" value="2"/>
</dbReference>
<feature type="domain" description="Pyrrolo-quinoline quinone repeat" evidence="2">
    <location>
        <begin position="422"/>
        <end position="589"/>
    </location>
</feature>
<proteinExistence type="predicted"/>
<name>A0A2W6NMG3_9BACL</name>
<organism evidence="3 4">
    <name type="scientific">Paenibacillus silvae</name>
    <dbReference type="NCBI Taxonomy" id="1325358"/>
    <lineage>
        <taxon>Bacteria</taxon>
        <taxon>Bacillati</taxon>
        <taxon>Bacillota</taxon>
        <taxon>Bacilli</taxon>
        <taxon>Bacillales</taxon>
        <taxon>Paenibacillaceae</taxon>
        <taxon>Paenibacillus</taxon>
    </lineage>
</organism>
<keyword evidence="1" id="KW-1133">Transmembrane helix</keyword>